<evidence type="ECO:0000313" key="2">
    <source>
        <dbReference type="EMBL" id="CAF4515881.1"/>
    </source>
</evidence>
<feature type="non-terminal residue" evidence="4">
    <location>
        <position position="39"/>
    </location>
</feature>
<proteinExistence type="predicted"/>
<dbReference type="AlphaFoldDB" id="A0A8S2ZU48"/>
<accession>A0A8S2ZU48</accession>
<dbReference type="Proteomes" id="UP000681720">
    <property type="component" value="Unassembled WGS sequence"/>
</dbReference>
<evidence type="ECO:0000313" key="3">
    <source>
        <dbReference type="EMBL" id="CAF4526770.1"/>
    </source>
</evidence>
<dbReference type="EMBL" id="CAJOBH010113072">
    <property type="protein sequence ID" value="CAF4671567.1"/>
    <property type="molecule type" value="Genomic_DNA"/>
</dbReference>
<name>A0A8S2ZU48_9BILA</name>
<sequence>MSQTQPPAHQTTSFGSPSITSNTDLLEAVSKQALISDDM</sequence>
<dbReference type="EMBL" id="CAJOBJ010161390">
    <property type="protein sequence ID" value="CAF4847402.1"/>
    <property type="molecule type" value="Genomic_DNA"/>
</dbReference>
<evidence type="ECO:0000313" key="4">
    <source>
        <dbReference type="EMBL" id="CAF4671567.1"/>
    </source>
</evidence>
<evidence type="ECO:0000313" key="5">
    <source>
        <dbReference type="EMBL" id="CAF4847402.1"/>
    </source>
</evidence>
<gene>
    <name evidence="2" type="ORF">BYL167_LOCUS36683</name>
    <name evidence="4" type="ORF">BYL167_LOCUS42986</name>
    <name evidence="3" type="ORF">GIL414_LOCUS35855</name>
    <name evidence="5" type="ORF">GIL414_LOCUS49231</name>
</gene>
<comment type="caution">
    <text evidence="4">The sequence shown here is derived from an EMBL/GenBank/DDBJ whole genome shotgun (WGS) entry which is preliminary data.</text>
</comment>
<dbReference type="EMBL" id="CAJOBJ010087542">
    <property type="protein sequence ID" value="CAF4526770.1"/>
    <property type="molecule type" value="Genomic_DNA"/>
</dbReference>
<dbReference type="EMBL" id="CAJOBH010080744">
    <property type="protein sequence ID" value="CAF4515881.1"/>
    <property type="molecule type" value="Genomic_DNA"/>
</dbReference>
<protein>
    <submittedName>
        <fullName evidence="4">Uncharacterized protein</fullName>
    </submittedName>
</protein>
<evidence type="ECO:0000256" key="1">
    <source>
        <dbReference type="SAM" id="MobiDB-lite"/>
    </source>
</evidence>
<reference evidence="4" key="1">
    <citation type="submission" date="2021-02" db="EMBL/GenBank/DDBJ databases">
        <authorList>
            <person name="Nowell W R."/>
        </authorList>
    </citation>
    <scope>NUCLEOTIDE SEQUENCE</scope>
</reference>
<feature type="region of interest" description="Disordered" evidence="1">
    <location>
        <begin position="1"/>
        <end position="22"/>
    </location>
</feature>
<dbReference type="Proteomes" id="UP000681967">
    <property type="component" value="Unassembled WGS sequence"/>
</dbReference>
<evidence type="ECO:0000313" key="6">
    <source>
        <dbReference type="Proteomes" id="UP000681967"/>
    </source>
</evidence>
<organism evidence="4 6">
    <name type="scientific">Rotaria magnacalcarata</name>
    <dbReference type="NCBI Taxonomy" id="392030"/>
    <lineage>
        <taxon>Eukaryota</taxon>
        <taxon>Metazoa</taxon>
        <taxon>Spiralia</taxon>
        <taxon>Gnathifera</taxon>
        <taxon>Rotifera</taxon>
        <taxon>Eurotatoria</taxon>
        <taxon>Bdelloidea</taxon>
        <taxon>Philodinida</taxon>
        <taxon>Philodinidae</taxon>
        <taxon>Rotaria</taxon>
    </lineage>
</organism>